<dbReference type="Pfam" id="PF01352">
    <property type="entry name" value="KRAB"/>
    <property type="match status" value="1"/>
</dbReference>
<dbReference type="InterPro" id="IPR001909">
    <property type="entry name" value="KRAB"/>
</dbReference>
<protein>
    <recommendedName>
        <fullName evidence="2">KRAB domain-containing protein</fullName>
    </recommendedName>
</protein>
<dbReference type="SMART" id="SM00349">
    <property type="entry name" value="KRAB"/>
    <property type="match status" value="1"/>
</dbReference>
<keyword evidence="4" id="KW-1185">Reference proteome</keyword>
<organism evidence="3 4">
    <name type="scientific">Diceros bicornis minor</name>
    <name type="common">South-central black rhinoceros</name>
    <dbReference type="NCBI Taxonomy" id="77932"/>
    <lineage>
        <taxon>Eukaryota</taxon>
        <taxon>Metazoa</taxon>
        <taxon>Chordata</taxon>
        <taxon>Craniata</taxon>
        <taxon>Vertebrata</taxon>
        <taxon>Euteleostomi</taxon>
        <taxon>Mammalia</taxon>
        <taxon>Eutheria</taxon>
        <taxon>Laurasiatheria</taxon>
        <taxon>Perissodactyla</taxon>
        <taxon>Rhinocerotidae</taxon>
        <taxon>Diceros</taxon>
    </lineage>
</organism>
<dbReference type="PANTHER" id="PTHR23232">
    <property type="entry name" value="KRAB DOMAIN C2H2 ZINC FINGER"/>
    <property type="match status" value="1"/>
</dbReference>
<name>A0A7J7FDR3_DICBM</name>
<evidence type="ECO:0000313" key="4">
    <source>
        <dbReference type="Proteomes" id="UP000551758"/>
    </source>
</evidence>
<evidence type="ECO:0000313" key="3">
    <source>
        <dbReference type="EMBL" id="KAF5926140.1"/>
    </source>
</evidence>
<dbReference type="InterPro" id="IPR050169">
    <property type="entry name" value="Krueppel_C2H2_ZnF"/>
</dbReference>
<accession>A0A7J7FDR3</accession>
<dbReference type="Proteomes" id="UP000551758">
    <property type="component" value="Unassembled WGS sequence"/>
</dbReference>
<dbReference type="Gene3D" id="6.10.140.140">
    <property type="match status" value="1"/>
</dbReference>
<dbReference type="PROSITE" id="PS50805">
    <property type="entry name" value="KRAB"/>
    <property type="match status" value="1"/>
</dbReference>
<sequence>MPRVAQPAPRALNPQEDRRAAPKDGDLDLVKGHRPLAPAMDSTASVLPSQDPALPPERYPGEKGTASLCLKARPQDLMTFEDVAVEFTRWEWGQLDTAQKELYREVMLDNFKNLASLGFPVSKPYVICQLEEGEEPCILEREISTGDHSDWERRPKAKESMLSQGISKEELFQIPPVENHIRDELWSSKLKATCGFRDASKKPGATSERNITHSQIYYP</sequence>
<proteinExistence type="predicted"/>
<evidence type="ECO:0000259" key="2">
    <source>
        <dbReference type="PROSITE" id="PS50805"/>
    </source>
</evidence>
<feature type="domain" description="KRAB" evidence="2">
    <location>
        <begin position="78"/>
        <end position="149"/>
    </location>
</feature>
<feature type="compositionally biased region" description="Polar residues" evidence="1">
    <location>
        <begin position="207"/>
        <end position="219"/>
    </location>
</feature>
<dbReference type="AlphaFoldDB" id="A0A7J7FDR3"/>
<evidence type="ECO:0000256" key="1">
    <source>
        <dbReference type="SAM" id="MobiDB-lite"/>
    </source>
</evidence>
<dbReference type="CDD" id="cd07765">
    <property type="entry name" value="KRAB_A-box"/>
    <property type="match status" value="1"/>
</dbReference>
<dbReference type="EMBL" id="JACDTQ010000773">
    <property type="protein sequence ID" value="KAF5926140.1"/>
    <property type="molecule type" value="Genomic_DNA"/>
</dbReference>
<dbReference type="InterPro" id="IPR036051">
    <property type="entry name" value="KRAB_dom_sf"/>
</dbReference>
<dbReference type="GO" id="GO:0006355">
    <property type="term" value="P:regulation of DNA-templated transcription"/>
    <property type="evidence" value="ECO:0007669"/>
    <property type="project" value="InterPro"/>
</dbReference>
<dbReference type="PANTHER" id="PTHR23232:SF140">
    <property type="entry name" value="ZFP92 ZINC FINGER PROTEIN"/>
    <property type="match status" value="1"/>
</dbReference>
<dbReference type="SUPFAM" id="SSF109640">
    <property type="entry name" value="KRAB domain (Kruppel-associated box)"/>
    <property type="match status" value="1"/>
</dbReference>
<gene>
    <name evidence="3" type="ORF">HPG69_011266</name>
</gene>
<feature type="compositionally biased region" description="Basic and acidic residues" evidence="1">
    <location>
        <begin position="15"/>
        <end position="31"/>
    </location>
</feature>
<comment type="caution">
    <text evidence="3">The sequence shown here is derived from an EMBL/GenBank/DDBJ whole genome shotgun (WGS) entry which is preliminary data.</text>
</comment>
<feature type="region of interest" description="Disordered" evidence="1">
    <location>
        <begin position="1"/>
        <end position="62"/>
    </location>
</feature>
<feature type="region of interest" description="Disordered" evidence="1">
    <location>
        <begin position="199"/>
        <end position="219"/>
    </location>
</feature>
<reference evidence="3 4" key="1">
    <citation type="journal article" date="2020" name="Mol. Biol. Evol.">
        <title>Interspecific Gene Flow and the Evolution of Specialization in Black and White Rhinoceros.</title>
        <authorList>
            <person name="Moodley Y."/>
            <person name="Westbury M.V."/>
            <person name="Russo I.M."/>
            <person name="Gopalakrishnan S."/>
            <person name="Rakotoarivelo A."/>
            <person name="Olsen R.A."/>
            <person name="Prost S."/>
            <person name="Tunstall T."/>
            <person name="Ryder O.A."/>
            <person name="Dalen L."/>
            <person name="Bruford M.W."/>
        </authorList>
    </citation>
    <scope>NUCLEOTIDE SEQUENCE [LARGE SCALE GENOMIC DNA]</scope>
    <source>
        <strain evidence="3">SBR-YM</strain>
        <tissue evidence="3">Skin</tissue>
    </source>
</reference>